<evidence type="ECO:0000256" key="1">
    <source>
        <dbReference type="SAM" id="MobiDB-lite"/>
    </source>
</evidence>
<accession>A0A1D1ZXI7</accession>
<protein>
    <submittedName>
        <fullName evidence="2">Uncharacterized protein</fullName>
    </submittedName>
</protein>
<dbReference type="AlphaFoldDB" id="A0A1D1ZXI7"/>
<proteinExistence type="predicted"/>
<dbReference type="EMBL" id="GDKF01007177">
    <property type="protein sequence ID" value="JAT71445.1"/>
    <property type="molecule type" value="Transcribed_RNA"/>
</dbReference>
<organism evidence="2">
    <name type="scientific">Auxenochlorella protothecoides</name>
    <name type="common">Green microalga</name>
    <name type="synonym">Chlorella protothecoides</name>
    <dbReference type="NCBI Taxonomy" id="3075"/>
    <lineage>
        <taxon>Eukaryota</taxon>
        <taxon>Viridiplantae</taxon>
        <taxon>Chlorophyta</taxon>
        <taxon>core chlorophytes</taxon>
        <taxon>Trebouxiophyceae</taxon>
        <taxon>Chlorellales</taxon>
        <taxon>Chlorellaceae</taxon>
        <taxon>Auxenochlorella</taxon>
    </lineage>
</organism>
<gene>
    <name evidence="2" type="ORF">g.13210</name>
</gene>
<evidence type="ECO:0000313" key="2">
    <source>
        <dbReference type="EMBL" id="JAT71445.1"/>
    </source>
</evidence>
<sequence length="107" mass="11370">MSADSDSRGGGLTSYFKTFFGSTVPAASSAGPTTSSGVPSGTLASEVPGAMPRLKVPQHHDDARPEIVMSPSDIGLYEISHDGKFNWRKMFQSPTQYNPDQATPPPK</sequence>
<name>A0A1D1ZXI7_AUXPR</name>
<feature type="region of interest" description="Disordered" evidence="1">
    <location>
        <begin position="26"/>
        <end position="68"/>
    </location>
</feature>
<reference evidence="2" key="1">
    <citation type="submission" date="2015-08" db="EMBL/GenBank/DDBJ databases">
        <authorList>
            <person name="Babu N.S."/>
            <person name="Beckwith C.J."/>
            <person name="Beseler K.G."/>
            <person name="Brison A."/>
            <person name="Carone J.V."/>
            <person name="Caskin T.P."/>
            <person name="Diamond M."/>
            <person name="Durham M.E."/>
            <person name="Foxe J.M."/>
            <person name="Go M."/>
            <person name="Henderson B.A."/>
            <person name="Jones I.B."/>
            <person name="McGettigan J.A."/>
            <person name="Micheletti S.J."/>
            <person name="Nasrallah M.E."/>
            <person name="Ortiz D."/>
            <person name="Piller C.R."/>
            <person name="Privatt S.R."/>
            <person name="Schneider S.L."/>
            <person name="Sharp S."/>
            <person name="Smith T.C."/>
            <person name="Stanton J.D."/>
            <person name="Ullery H.E."/>
            <person name="Wilson R.J."/>
            <person name="Serrano M.G."/>
            <person name="Buck G."/>
            <person name="Lee V."/>
            <person name="Wang Y."/>
            <person name="Carvalho R."/>
            <person name="Voegtly L."/>
            <person name="Shi R."/>
            <person name="Duckworth R."/>
            <person name="Johnson A."/>
            <person name="Loviza R."/>
            <person name="Walstead R."/>
            <person name="Shah Z."/>
            <person name="Kiflezghi M."/>
            <person name="Wade K."/>
            <person name="Ball S.L."/>
            <person name="Bradley K.W."/>
            <person name="Asai D.J."/>
            <person name="Bowman C.A."/>
            <person name="Russell D.A."/>
            <person name="Pope W.H."/>
            <person name="Jacobs-Sera D."/>
            <person name="Hendrix R.W."/>
            <person name="Hatfull G.F."/>
        </authorList>
    </citation>
    <scope>NUCLEOTIDE SEQUENCE</scope>
</reference>
<feature type="compositionally biased region" description="Low complexity" evidence="1">
    <location>
        <begin position="26"/>
        <end position="42"/>
    </location>
</feature>